<reference evidence="2" key="1">
    <citation type="journal article" date="2020" name="Nat. Commun.">
        <title>Genome assembly of wild tea tree DASZ reveals pedigree and selection history of tea varieties.</title>
        <authorList>
            <person name="Zhang W."/>
            <person name="Zhang Y."/>
            <person name="Qiu H."/>
            <person name="Guo Y."/>
            <person name="Wan H."/>
            <person name="Zhang X."/>
            <person name="Scossa F."/>
            <person name="Alseekh S."/>
            <person name="Zhang Q."/>
            <person name="Wang P."/>
            <person name="Xu L."/>
            <person name="Schmidt M.H."/>
            <person name="Jia X."/>
            <person name="Li D."/>
            <person name="Zhu A."/>
            <person name="Guo F."/>
            <person name="Chen W."/>
            <person name="Ni D."/>
            <person name="Usadel B."/>
            <person name="Fernie A.R."/>
            <person name="Wen W."/>
        </authorList>
    </citation>
    <scope>NUCLEOTIDE SEQUENCE [LARGE SCALE GENOMIC DNA]</scope>
    <source>
        <strain evidence="2">cv. G240</strain>
    </source>
</reference>
<organism evidence="1 2">
    <name type="scientific">Camellia sinensis</name>
    <name type="common">Tea plant</name>
    <name type="synonym">Thea sinensis</name>
    <dbReference type="NCBI Taxonomy" id="4442"/>
    <lineage>
        <taxon>Eukaryota</taxon>
        <taxon>Viridiplantae</taxon>
        <taxon>Streptophyta</taxon>
        <taxon>Embryophyta</taxon>
        <taxon>Tracheophyta</taxon>
        <taxon>Spermatophyta</taxon>
        <taxon>Magnoliopsida</taxon>
        <taxon>eudicotyledons</taxon>
        <taxon>Gunneridae</taxon>
        <taxon>Pentapetalae</taxon>
        <taxon>asterids</taxon>
        <taxon>Ericales</taxon>
        <taxon>Theaceae</taxon>
        <taxon>Camellia</taxon>
    </lineage>
</organism>
<dbReference type="EMBL" id="JACBKZ010000013">
    <property type="protein sequence ID" value="KAF5935759.1"/>
    <property type="molecule type" value="Genomic_DNA"/>
</dbReference>
<reference evidence="1 2" key="2">
    <citation type="submission" date="2020-07" db="EMBL/GenBank/DDBJ databases">
        <title>Genome assembly of wild tea tree DASZ reveals pedigree and selection history of tea varieties.</title>
        <authorList>
            <person name="Zhang W."/>
        </authorList>
    </citation>
    <scope>NUCLEOTIDE SEQUENCE [LARGE SCALE GENOMIC DNA]</scope>
    <source>
        <strain evidence="2">cv. G240</strain>
        <tissue evidence="1">Leaf</tissue>
    </source>
</reference>
<keyword evidence="2" id="KW-1185">Reference proteome</keyword>
<protein>
    <submittedName>
        <fullName evidence="1">Uncharacterized protein</fullName>
    </submittedName>
</protein>
<dbReference type="Proteomes" id="UP000593564">
    <property type="component" value="Unassembled WGS sequence"/>
</dbReference>
<comment type="caution">
    <text evidence="1">The sequence shown here is derived from an EMBL/GenBank/DDBJ whole genome shotgun (WGS) entry which is preliminary data.</text>
</comment>
<name>A0A7J7G4X3_CAMSI</name>
<proteinExistence type="predicted"/>
<accession>A0A7J7G4X3</accession>
<evidence type="ECO:0000313" key="2">
    <source>
        <dbReference type="Proteomes" id="UP000593564"/>
    </source>
</evidence>
<dbReference type="AlphaFoldDB" id="A0A7J7G4X3"/>
<gene>
    <name evidence="1" type="ORF">HYC85_026888</name>
</gene>
<sequence length="51" mass="6151">MTVTQYYYIYMCIDPVTPKILGTYQALPYFSFSNYLERTVLNHDPFEYLNL</sequence>
<evidence type="ECO:0000313" key="1">
    <source>
        <dbReference type="EMBL" id="KAF5935759.1"/>
    </source>
</evidence>